<accession>A0A2P6RA52</accession>
<evidence type="ECO:0000313" key="1">
    <source>
        <dbReference type="EMBL" id="PRQ43299.1"/>
    </source>
</evidence>
<reference evidence="1 2" key="1">
    <citation type="journal article" date="2018" name="Nat. Genet.">
        <title>The Rosa genome provides new insights in the design of modern roses.</title>
        <authorList>
            <person name="Bendahmane M."/>
        </authorList>
    </citation>
    <scope>NUCLEOTIDE SEQUENCE [LARGE SCALE GENOMIC DNA]</scope>
    <source>
        <strain evidence="2">cv. Old Blush</strain>
    </source>
</reference>
<gene>
    <name evidence="1" type="ORF">RchiOBHm_Chr3g0466991</name>
</gene>
<dbReference type="Proteomes" id="UP000238479">
    <property type="component" value="Chromosome 3"/>
</dbReference>
<dbReference type="AlphaFoldDB" id="A0A2P6RA52"/>
<protein>
    <submittedName>
        <fullName evidence="1">Uncharacterized protein</fullName>
    </submittedName>
</protein>
<comment type="caution">
    <text evidence="1">The sequence shown here is derived from an EMBL/GenBank/DDBJ whole genome shotgun (WGS) entry which is preliminary data.</text>
</comment>
<evidence type="ECO:0000313" key="2">
    <source>
        <dbReference type="Proteomes" id="UP000238479"/>
    </source>
</evidence>
<keyword evidence="2" id="KW-1185">Reference proteome</keyword>
<dbReference type="EMBL" id="PDCK01000041">
    <property type="protein sequence ID" value="PRQ43299.1"/>
    <property type="molecule type" value="Genomic_DNA"/>
</dbReference>
<proteinExistence type="predicted"/>
<organism evidence="1 2">
    <name type="scientific">Rosa chinensis</name>
    <name type="common">China rose</name>
    <dbReference type="NCBI Taxonomy" id="74649"/>
    <lineage>
        <taxon>Eukaryota</taxon>
        <taxon>Viridiplantae</taxon>
        <taxon>Streptophyta</taxon>
        <taxon>Embryophyta</taxon>
        <taxon>Tracheophyta</taxon>
        <taxon>Spermatophyta</taxon>
        <taxon>Magnoliopsida</taxon>
        <taxon>eudicotyledons</taxon>
        <taxon>Gunneridae</taxon>
        <taxon>Pentapetalae</taxon>
        <taxon>rosids</taxon>
        <taxon>fabids</taxon>
        <taxon>Rosales</taxon>
        <taxon>Rosaceae</taxon>
        <taxon>Rosoideae</taxon>
        <taxon>Rosoideae incertae sedis</taxon>
        <taxon>Rosa</taxon>
    </lineage>
</organism>
<sequence length="57" mass="6435">MDSIREAESATELEALCKQDSSWYPCQVSLRVPWFWTAYGCDLMSMPQLPSGFSATL</sequence>
<name>A0A2P6RA52_ROSCH</name>
<dbReference type="Gramene" id="PRQ43299">
    <property type="protein sequence ID" value="PRQ43299"/>
    <property type="gene ID" value="RchiOBHm_Chr3g0466991"/>
</dbReference>